<organism evidence="11 12">
    <name type="scientific">Lyophyllum shimeji</name>
    <name type="common">Hon-shimeji</name>
    <name type="synonym">Tricholoma shimeji</name>
    <dbReference type="NCBI Taxonomy" id="47721"/>
    <lineage>
        <taxon>Eukaryota</taxon>
        <taxon>Fungi</taxon>
        <taxon>Dikarya</taxon>
        <taxon>Basidiomycota</taxon>
        <taxon>Agaricomycotina</taxon>
        <taxon>Agaricomycetes</taxon>
        <taxon>Agaricomycetidae</taxon>
        <taxon>Agaricales</taxon>
        <taxon>Tricholomatineae</taxon>
        <taxon>Lyophyllaceae</taxon>
        <taxon>Lyophyllum</taxon>
    </lineage>
</organism>
<dbReference type="AlphaFoldDB" id="A0A9P3PF51"/>
<feature type="domain" description="Major facilitator superfamily (MFS) profile" evidence="10">
    <location>
        <begin position="103"/>
        <end position="587"/>
    </location>
</feature>
<evidence type="ECO:0000256" key="8">
    <source>
        <dbReference type="SAM" id="MobiDB-lite"/>
    </source>
</evidence>
<keyword evidence="3" id="KW-0813">Transport</keyword>
<keyword evidence="6 9" id="KW-1133">Transmembrane helix</keyword>
<evidence type="ECO:0000256" key="5">
    <source>
        <dbReference type="ARBA" id="ARBA00022692"/>
    </source>
</evidence>
<feature type="transmembrane region" description="Helical" evidence="9">
    <location>
        <begin position="138"/>
        <end position="156"/>
    </location>
</feature>
<dbReference type="InterPro" id="IPR004638">
    <property type="entry name" value="EmrB-like"/>
</dbReference>
<feature type="transmembrane region" description="Helical" evidence="9">
    <location>
        <begin position="102"/>
        <end position="126"/>
    </location>
</feature>
<dbReference type="CDD" id="cd17502">
    <property type="entry name" value="MFS_Azr1_MDR_like"/>
    <property type="match status" value="1"/>
</dbReference>
<feature type="transmembrane region" description="Helical" evidence="9">
    <location>
        <begin position="564"/>
        <end position="585"/>
    </location>
</feature>
<dbReference type="GO" id="GO:0022857">
    <property type="term" value="F:transmembrane transporter activity"/>
    <property type="evidence" value="ECO:0007669"/>
    <property type="project" value="InterPro"/>
</dbReference>
<evidence type="ECO:0000256" key="7">
    <source>
        <dbReference type="ARBA" id="ARBA00023136"/>
    </source>
</evidence>
<feature type="transmembrane region" description="Helical" evidence="9">
    <location>
        <begin position="253"/>
        <end position="275"/>
    </location>
</feature>
<dbReference type="PRINTS" id="PR01036">
    <property type="entry name" value="TCRTETB"/>
</dbReference>
<feature type="transmembrane region" description="Helical" evidence="9">
    <location>
        <begin position="168"/>
        <end position="187"/>
    </location>
</feature>
<dbReference type="OrthoDB" id="10021397at2759"/>
<evidence type="ECO:0000256" key="2">
    <source>
        <dbReference type="ARBA" id="ARBA00008335"/>
    </source>
</evidence>
<feature type="compositionally biased region" description="Basic and acidic residues" evidence="8">
    <location>
        <begin position="73"/>
        <end position="83"/>
    </location>
</feature>
<dbReference type="GO" id="GO:0005886">
    <property type="term" value="C:plasma membrane"/>
    <property type="evidence" value="ECO:0007669"/>
    <property type="project" value="UniProtKB-SubCell"/>
</dbReference>
<feature type="region of interest" description="Disordered" evidence="8">
    <location>
        <begin position="66"/>
        <end position="88"/>
    </location>
</feature>
<dbReference type="EMBL" id="BRPK01000002">
    <property type="protein sequence ID" value="GLB34845.1"/>
    <property type="molecule type" value="Genomic_DNA"/>
</dbReference>
<feature type="transmembrane region" description="Helical" evidence="9">
    <location>
        <begin position="324"/>
        <end position="344"/>
    </location>
</feature>
<evidence type="ECO:0000259" key="10">
    <source>
        <dbReference type="PROSITE" id="PS50850"/>
    </source>
</evidence>
<comment type="caution">
    <text evidence="11">The sequence shown here is derived from an EMBL/GenBank/DDBJ whole genome shotgun (WGS) entry which is preliminary data.</text>
</comment>
<evidence type="ECO:0000256" key="3">
    <source>
        <dbReference type="ARBA" id="ARBA00022448"/>
    </source>
</evidence>
<evidence type="ECO:0000313" key="11">
    <source>
        <dbReference type="EMBL" id="GLB34845.1"/>
    </source>
</evidence>
<dbReference type="PANTHER" id="PTHR23501">
    <property type="entry name" value="MAJOR FACILITATOR SUPERFAMILY"/>
    <property type="match status" value="1"/>
</dbReference>
<evidence type="ECO:0000256" key="1">
    <source>
        <dbReference type="ARBA" id="ARBA00004651"/>
    </source>
</evidence>
<keyword evidence="4" id="KW-1003">Cell membrane</keyword>
<dbReference type="Proteomes" id="UP001063166">
    <property type="component" value="Unassembled WGS sequence"/>
</dbReference>
<evidence type="ECO:0000256" key="4">
    <source>
        <dbReference type="ARBA" id="ARBA00022475"/>
    </source>
</evidence>
<feature type="transmembrane region" description="Helical" evidence="9">
    <location>
        <begin position="226"/>
        <end position="247"/>
    </location>
</feature>
<feature type="transmembrane region" description="Helical" evidence="9">
    <location>
        <begin position="364"/>
        <end position="386"/>
    </location>
</feature>
<comment type="subcellular location">
    <subcellularLocation>
        <location evidence="1">Cell membrane</location>
        <topology evidence="1">Multi-pass membrane protein</topology>
    </subcellularLocation>
</comment>
<keyword evidence="5 9" id="KW-0812">Transmembrane</keyword>
<feature type="transmembrane region" description="Helical" evidence="9">
    <location>
        <begin position="491"/>
        <end position="511"/>
    </location>
</feature>
<dbReference type="PANTHER" id="PTHR23501:SF102">
    <property type="entry name" value="DRUG TRANSPORTER, PUTATIVE (AFU_ORTHOLOGUE AFUA_3G08530)-RELATED"/>
    <property type="match status" value="1"/>
</dbReference>
<accession>A0A9P3PF51</accession>
<feature type="transmembrane region" description="Helical" evidence="9">
    <location>
        <begin position="398"/>
        <end position="418"/>
    </location>
</feature>
<dbReference type="Gene3D" id="1.20.1720.10">
    <property type="entry name" value="Multidrug resistance protein D"/>
    <property type="match status" value="1"/>
</dbReference>
<dbReference type="FunFam" id="1.20.1250.20:FF:000373">
    <property type="entry name" value="Vacuolar basic amino acid transporter"/>
    <property type="match status" value="1"/>
</dbReference>
<feature type="compositionally biased region" description="Polar residues" evidence="8">
    <location>
        <begin position="651"/>
        <end position="661"/>
    </location>
</feature>
<feature type="transmembrane region" description="Helical" evidence="9">
    <location>
        <begin position="193"/>
        <end position="214"/>
    </location>
</feature>
<feature type="compositionally biased region" description="Basic and acidic residues" evidence="8">
    <location>
        <begin position="596"/>
        <end position="611"/>
    </location>
</feature>
<feature type="transmembrane region" description="Helical" evidence="9">
    <location>
        <begin position="455"/>
        <end position="479"/>
    </location>
</feature>
<dbReference type="Gene3D" id="1.20.1250.20">
    <property type="entry name" value="MFS general substrate transporter like domains"/>
    <property type="match status" value="1"/>
</dbReference>
<dbReference type="PROSITE" id="PS50850">
    <property type="entry name" value="MFS"/>
    <property type="match status" value="1"/>
</dbReference>
<keyword evidence="12" id="KW-1185">Reference proteome</keyword>
<dbReference type="SUPFAM" id="SSF103473">
    <property type="entry name" value="MFS general substrate transporter"/>
    <property type="match status" value="1"/>
</dbReference>
<feature type="transmembrane region" description="Helical" evidence="9">
    <location>
        <begin position="295"/>
        <end position="312"/>
    </location>
</feature>
<sequence>MQLCLLLPTVFMRSSLETDWIRRFSMLCLSLTPTPGKVASSVSALHLFGATGCKVGGVQMGFDGSTSAPNDPSHVKQDAKREPGASWKANETHVLPKNRLSIVFIGLMLTVFLAALDQTIVATALPTIVSQLGGGKDYSWVGSAYLLAAASMSPLYGKLSDLIGRKIILYASILIFLIGSALCGAAQSMTWLIVARAVQGIGGGGIIQLINITIGDIVPLSERGKYGGLIGATWGIASVVGPLLGGAFTDHVTWRWCFFINLPTGGVAAVILFFFLNLNPHQGMSLKQHLEQFDFLGLGLIVGGVVCVLLGFNFSESGWSKPQTISLLVVGCVLLVAGAVNELFTKRSPIVPPRLFQTRTTGLLLITTFFHAVAFFAGAFYLPLYFQVLGASATKAGVQMLPFSLGCSITSALGGMVVSRTGQYRPTMWISYAVFAIGMGLMYMLNGTSSMAEKVIFPLIPALGLGALFVVPLIALQAAMPLKDMATSTSTFGFIRTLGGTVGIAIGQAIFSSTIAKKIAKIPNVSLNTSPGALNESVRRLKFIPDAAQRAAVINAYARSISTIWLVMTPIIGACFVMVLFLRGYSLQRTIVRSGEPEKPTQVTDPEKGAVDESNQPSTAVSAAEDDDNTIQDRRSIEKEPLQEYREDTTSQRPTTSSTKA</sequence>
<keyword evidence="7 9" id="KW-0472">Membrane</keyword>
<name>A0A9P3PF51_LYOSH</name>
<dbReference type="InterPro" id="IPR011701">
    <property type="entry name" value="MFS"/>
</dbReference>
<dbReference type="NCBIfam" id="TIGR00711">
    <property type="entry name" value="efflux_EmrB"/>
    <property type="match status" value="1"/>
</dbReference>
<dbReference type="InterPro" id="IPR036259">
    <property type="entry name" value="MFS_trans_sf"/>
</dbReference>
<feature type="region of interest" description="Disordered" evidence="8">
    <location>
        <begin position="596"/>
        <end position="661"/>
    </location>
</feature>
<feature type="transmembrane region" description="Helical" evidence="9">
    <location>
        <begin position="430"/>
        <end position="449"/>
    </location>
</feature>
<feature type="compositionally biased region" description="Basic and acidic residues" evidence="8">
    <location>
        <begin position="631"/>
        <end position="650"/>
    </location>
</feature>
<evidence type="ECO:0000256" key="6">
    <source>
        <dbReference type="ARBA" id="ARBA00022989"/>
    </source>
</evidence>
<proteinExistence type="inferred from homology"/>
<comment type="similarity">
    <text evidence="2">Belongs to the major facilitator superfamily.</text>
</comment>
<gene>
    <name evidence="11" type="ORF">LshimejAT787_0204100</name>
</gene>
<dbReference type="Pfam" id="PF07690">
    <property type="entry name" value="MFS_1"/>
    <property type="match status" value="1"/>
</dbReference>
<protein>
    <submittedName>
        <fullName evidence="11">Membrane transporter</fullName>
    </submittedName>
</protein>
<reference evidence="11" key="1">
    <citation type="submission" date="2022-07" db="EMBL/GenBank/DDBJ databases">
        <title>The genome of Lyophyllum shimeji provides insight into the initial evolution of ectomycorrhizal fungal genome.</title>
        <authorList>
            <person name="Kobayashi Y."/>
            <person name="Shibata T."/>
            <person name="Hirakawa H."/>
            <person name="Shigenobu S."/>
            <person name="Nishiyama T."/>
            <person name="Yamada A."/>
            <person name="Hasebe M."/>
            <person name="Kawaguchi M."/>
        </authorList>
    </citation>
    <scope>NUCLEOTIDE SEQUENCE</scope>
    <source>
        <strain evidence="11">AT787</strain>
    </source>
</reference>
<dbReference type="InterPro" id="IPR020846">
    <property type="entry name" value="MFS_dom"/>
</dbReference>
<evidence type="ECO:0000313" key="12">
    <source>
        <dbReference type="Proteomes" id="UP001063166"/>
    </source>
</evidence>
<evidence type="ECO:0000256" key="9">
    <source>
        <dbReference type="SAM" id="Phobius"/>
    </source>
</evidence>
<dbReference type="FunFam" id="1.20.1720.10:FF:000013">
    <property type="entry name" value="Related to multidrug resistance proteins"/>
    <property type="match status" value="1"/>
</dbReference>